<comment type="caution">
    <text evidence="1">The sequence shown here is derived from an EMBL/GenBank/DDBJ whole genome shotgun (WGS) entry which is preliminary data.</text>
</comment>
<organism evidence="1">
    <name type="scientific">marine sediment metagenome</name>
    <dbReference type="NCBI Taxonomy" id="412755"/>
    <lineage>
        <taxon>unclassified sequences</taxon>
        <taxon>metagenomes</taxon>
        <taxon>ecological metagenomes</taxon>
    </lineage>
</organism>
<proteinExistence type="predicted"/>
<gene>
    <name evidence="1" type="ORF">LCGC14_2628430</name>
</gene>
<name>A0A0F9CC42_9ZZZZ</name>
<dbReference type="InterPro" id="IPR048813">
    <property type="entry name" value="GP7-like"/>
</dbReference>
<dbReference type="EMBL" id="LAZR01045020">
    <property type="protein sequence ID" value="KKL00843.1"/>
    <property type="molecule type" value="Genomic_DNA"/>
</dbReference>
<sequence length="270" mass="29398">YGGIQPTKGTNVQITDNTGMLNAISEVDVDLADLNGNTAAFRFGEDRVHIEGMAQELSNILWFGNEDTQPEAFTGFAPRFNSTTAENGDNMIDGGSLSGQTDNTSIWLVVWDEGLTHGIVPKGMPAGMQVKDLGEILIQDASEGSNTGRMMAYVSSYKWFAGLTVQDWRYVVRIYNIDKSLLVNDASSGADLPDLMFQAMRKVPSLNMGRPVFYMARDTATWLARQKAAMGLATYATSATVAGDRKWAEDFNGIPIHRCDSLSSDEAAVT</sequence>
<protein>
    <submittedName>
        <fullName evidence="1">Uncharacterized protein</fullName>
    </submittedName>
</protein>
<feature type="non-terminal residue" evidence="1">
    <location>
        <position position="1"/>
    </location>
</feature>
<dbReference type="NCBIfam" id="NF045672">
    <property type="entry name" value="MCP_gp7_epsi_15"/>
    <property type="match status" value="1"/>
</dbReference>
<accession>A0A0F9CC42</accession>
<evidence type="ECO:0000313" key="1">
    <source>
        <dbReference type="EMBL" id="KKL00843.1"/>
    </source>
</evidence>
<dbReference type="Pfam" id="PF20911">
    <property type="entry name" value="GP7"/>
    <property type="match status" value="1"/>
</dbReference>
<reference evidence="1" key="1">
    <citation type="journal article" date="2015" name="Nature">
        <title>Complex archaea that bridge the gap between prokaryotes and eukaryotes.</title>
        <authorList>
            <person name="Spang A."/>
            <person name="Saw J.H."/>
            <person name="Jorgensen S.L."/>
            <person name="Zaremba-Niedzwiedzka K."/>
            <person name="Martijn J."/>
            <person name="Lind A.E."/>
            <person name="van Eijk R."/>
            <person name="Schleper C."/>
            <person name="Guy L."/>
            <person name="Ettema T.J."/>
        </authorList>
    </citation>
    <scope>NUCLEOTIDE SEQUENCE</scope>
</reference>
<dbReference type="AlphaFoldDB" id="A0A0F9CC42"/>